<dbReference type="Proteomes" id="UP000198982">
    <property type="component" value="Unassembled WGS sequence"/>
</dbReference>
<accession>A0A1H4VS32</accession>
<dbReference type="AlphaFoldDB" id="A0A1H4VS32"/>
<feature type="domain" description="Aldehyde dehydrogenase" evidence="3">
    <location>
        <begin position="24"/>
        <end position="477"/>
    </location>
</feature>
<dbReference type="GO" id="GO:0016620">
    <property type="term" value="F:oxidoreductase activity, acting on the aldehyde or oxo group of donors, NAD or NADP as acceptor"/>
    <property type="evidence" value="ECO:0007669"/>
    <property type="project" value="InterPro"/>
</dbReference>
<evidence type="ECO:0000256" key="1">
    <source>
        <dbReference type="ARBA" id="ARBA00009986"/>
    </source>
</evidence>
<dbReference type="InterPro" id="IPR015590">
    <property type="entry name" value="Aldehyde_DH_dom"/>
</dbReference>
<evidence type="ECO:0000313" key="5">
    <source>
        <dbReference type="Proteomes" id="UP000198982"/>
    </source>
</evidence>
<evidence type="ECO:0000313" key="4">
    <source>
        <dbReference type="EMBL" id="SEC83763.1"/>
    </source>
</evidence>
<evidence type="ECO:0000259" key="3">
    <source>
        <dbReference type="Pfam" id="PF00171"/>
    </source>
</evidence>
<dbReference type="RefSeq" id="WP_092318698.1">
    <property type="nucleotide sequence ID" value="NZ_FNTJ01000002.1"/>
</dbReference>
<dbReference type="Gene3D" id="3.40.605.10">
    <property type="entry name" value="Aldehyde Dehydrogenase, Chain A, domain 1"/>
    <property type="match status" value="1"/>
</dbReference>
<proteinExistence type="inferred from homology"/>
<dbReference type="InterPro" id="IPR016163">
    <property type="entry name" value="Ald_DH_C"/>
</dbReference>
<keyword evidence="2" id="KW-0560">Oxidoreductase</keyword>
<organism evidence="4 5">
    <name type="scientific">Pseudomonas saponiphila</name>
    <dbReference type="NCBI Taxonomy" id="556534"/>
    <lineage>
        <taxon>Bacteria</taxon>
        <taxon>Pseudomonadati</taxon>
        <taxon>Pseudomonadota</taxon>
        <taxon>Gammaproteobacteria</taxon>
        <taxon>Pseudomonadales</taxon>
        <taxon>Pseudomonadaceae</taxon>
        <taxon>Pseudomonas</taxon>
    </lineage>
</organism>
<dbReference type="CDD" id="cd07078">
    <property type="entry name" value="ALDH"/>
    <property type="match status" value="1"/>
</dbReference>
<dbReference type="InterPro" id="IPR016162">
    <property type="entry name" value="Ald_DH_N"/>
</dbReference>
<gene>
    <name evidence="4" type="ORF">SAMN05216178_5067</name>
</gene>
<evidence type="ECO:0000256" key="2">
    <source>
        <dbReference type="ARBA" id="ARBA00023002"/>
    </source>
</evidence>
<dbReference type="SUPFAM" id="SSF53720">
    <property type="entry name" value="ALDH-like"/>
    <property type="match status" value="1"/>
</dbReference>
<dbReference type="PANTHER" id="PTHR11699">
    <property type="entry name" value="ALDEHYDE DEHYDROGENASE-RELATED"/>
    <property type="match status" value="1"/>
</dbReference>
<dbReference type="Pfam" id="PF00171">
    <property type="entry name" value="Aldedh"/>
    <property type="match status" value="1"/>
</dbReference>
<dbReference type="FunFam" id="3.40.309.10:FF:000009">
    <property type="entry name" value="Aldehyde dehydrogenase A"/>
    <property type="match status" value="1"/>
</dbReference>
<comment type="similarity">
    <text evidence="1">Belongs to the aldehyde dehydrogenase family.</text>
</comment>
<name>A0A1H4VS32_9PSED</name>
<dbReference type="Gene3D" id="3.40.309.10">
    <property type="entry name" value="Aldehyde Dehydrogenase, Chain A, domain 2"/>
    <property type="match status" value="1"/>
</dbReference>
<reference evidence="5" key="1">
    <citation type="submission" date="2016-10" db="EMBL/GenBank/DDBJ databases">
        <authorList>
            <person name="Varghese N."/>
            <person name="Submissions S."/>
        </authorList>
    </citation>
    <scope>NUCLEOTIDE SEQUENCE [LARGE SCALE GENOMIC DNA]</scope>
    <source>
        <strain evidence="5">DSM 9751</strain>
    </source>
</reference>
<protein>
    <submittedName>
        <fullName evidence="4">Acyl-CoA reductase</fullName>
    </submittedName>
</protein>
<dbReference type="InterPro" id="IPR016161">
    <property type="entry name" value="Ald_DH/histidinol_DH"/>
</dbReference>
<sequence>MTRFTCESALYFINPHYLTPASGRLREIFDPATLERVGRMSLGEKADVQAAVNAANTAQQQWARVDARSRAARLHELAESIEKAIGLNREVARLMTLETGKPFPEAMGELANCASVFRYYAEMARDEAGKVAGTTQTGSFQHVRYEPYGVSVHIMPFNYPILLMCWTVAASLAAGNACIIKPAESATLCTLKFLSHFTNLLPGLVCCVPGDALTAQLLVQSSGTHAVAFTGGIAAAHAVAVTCADLMKPCVIEAGGSDPMIISKHAPLDVAVAGAVTAAFHLSGQICTSAERLYVVDDIYEAFVTRFVEQTRQLRIGHGLERSEIGPLVSEAARDKVIRLVEDAVSKGARVLCGGRIPQDRPVGWFYEPTILSGVTGDMAILQEECFGPVAAVCRVADFDEAIRRANDSPFGLGASLFSTNLTESMEAAERLEAGMVWINNPLVDNDALPLSGWKMSGIGSELGRQGLDAFRRSKMVIIDHKPRIQSWWYPYPDSVFHNAQGEPENTDFISSHSNVN</sequence>
<dbReference type="EMBL" id="FNTJ01000002">
    <property type="protein sequence ID" value="SEC83763.1"/>
    <property type="molecule type" value="Genomic_DNA"/>
</dbReference>
<keyword evidence="5" id="KW-1185">Reference proteome</keyword>